<keyword evidence="1" id="KW-0472">Membrane</keyword>
<keyword evidence="1" id="KW-1133">Transmembrane helix</keyword>
<reference evidence="2" key="1">
    <citation type="submission" date="2019-08" db="EMBL/GenBank/DDBJ databases">
        <title>Genomic characterization of a novel candidate phylum (ARYD3) from a high temperature, high salinity tertiary oil reservoir in north central Oklahoma, USA.</title>
        <authorList>
            <person name="Youssef N.H."/>
            <person name="Yadav A."/>
            <person name="Elshahed M.S."/>
        </authorList>
    </citation>
    <scope>NUCLEOTIDE SEQUENCE [LARGE SCALE GENOMIC DNA]</scope>
    <source>
        <strain evidence="2">ARYD3</strain>
    </source>
</reference>
<feature type="transmembrane region" description="Helical" evidence="1">
    <location>
        <begin position="37"/>
        <end position="58"/>
    </location>
</feature>
<feature type="transmembrane region" description="Helical" evidence="1">
    <location>
        <begin position="6"/>
        <end position="25"/>
    </location>
</feature>
<accession>A0A5D0MGG3</accession>
<evidence type="ECO:0000313" key="2">
    <source>
        <dbReference type="EMBL" id="TYB30328.1"/>
    </source>
</evidence>
<evidence type="ECO:0000313" key="3">
    <source>
        <dbReference type="Proteomes" id="UP000324143"/>
    </source>
</evidence>
<keyword evidence="1" id="KW-0812">Transmembrane</keyword>
<proteinExistence type="predicted"/>
<evidence type="ECO:0000256" key="1">
    <source>
        <dbReference type="SAM" id="Phobius"/>
    </source>
</evidence>
<dbReference type="PIRSF" id="PIRSF006594">
    <property type="entry name" value="UCP006594"/>
    <property type="match status" value="1"/>
</dbReference>
<dbReference type="PANTHER" id="PTHR43801:SF1">
    <property type="entry name" value="POLYPRENYL SYNTHETASE"/>
    <property type="match status" value="1"/>
</dbReference>
<dbReference type="EMBL" id="VSIX01000140">
    <property type="protein sequence ID" value="TYB30328.1"/>
    <property type="molecule type" value="Genomic_DNA"/>
</dbReference>
<dbReference type="Proteomes" id="UP000324143">
    <property type="component" value="Unassembled WGS sequence"/>
</dbReference>
<name>A0A5D0MGG3_9BACT</name>
<feature type="transmembrane region" description="Helical" evidence="1">
    <location>
        <begin position="70"/>
        <end position="87"/>
    </location>
</feature>
<dbReference type="AlphaFoldDB" id="A0A5D0MGG3"/>
<protein>
    <submittedName>
        <fullName evidence="2">DUF116 domain-containing protein</fullName>
    </submittedName>
</protein>
<keyword evidence="3" id="KW-1185">Reference proteome</keyword>
<organism evidence="2 3">
    <name type="scientific">Candidatus Mcinerneyibacterium aminivorans</name>
    <dbReference type="NCBI Taxonomy" id="2703815"/>
    <lineage>
        <taxon>Bacteria</taxon>
        <taxon>Candidatus Macinerneyibacteriota</taxon>
        <taxon>Candidatus Mcinerneyibacteria</taxon>
        <taxon>Candidatus Mcinerneyibacteriales</taxon>
        <taxon>Candidatus Mcinerneyibacteriaceae</taxon>
        <taxon>Candidatus Mcinerneyibacterium</taxon>
    </lineage>
</organism>
<sequence>MNKKTLTISLLIYFLFLSFVYYLIYPRIDNVFVVKTAIIIIFASLYFVYLMGVVFHITGFAMKKLYFYPIYKYYVFPLGSFITGLFIRDKNDKWGRFIEFNNKVVKNQDLNIDNEDMLMLLPHCLQNSKCKIRITTNIDNCEKCGLCEIGTLKEIAENYKIDTFVVTGGTLARRFVKKNKPKGIVAVACRHDLKEGIELVYPIPVYGILNRQPEGPCINTQVDTEQIEYALENVFKIQRRN</sequence>
<gene>
    <name evidence="2" type="ORF">FXF47_09745</name>
</gene>
<dbReference type="InterPro" id="IPR002829">
    <property type="entry name" value="DUF116"/>
</dbReference>
<dbReference type="PANTHER" id="PTHR43801">
    <property type="entry name" value="NUCLEOTIDE-BINDING PROTEIN-RELATED"/>
    <property type="match status" value="1"/>
</dbReference>
<comment type="caution">
    <text evidence="2">The sequence shown here is derived from an EMBL/GenBank/DDBJ whole genome shotgun (WGS) entry which is preliminary data.</text>
</comment>
<dbReference type="Pfam" id="PF01976">
    <property type="entry name" value="DUF116"/>
    <property type="match status" value="1"/>
</dbReference>